<reference evidence="2" key="3">
    <citation type="submission" date="2018-08" db="UniProtKB">
        <authorList>
            <consortium name="EnsemblPlants"/>
        </authorList>
    </citation>
    <scope>IDENTIFICATION</scope>
    <source>
        <strain evidence="2">cv. Bd21</strain>
    </source>
</reference>
<evidence type="ECO:0000313" key="1">
    <source>
        <dbReference type="EMBL" id="PNT67777.1"/>
    </source>
</evidence>
<evidence type="ECO:0008006" key="4">
    <source>
        <dbReference type="Google" id="ProtNLM"/>
    </source>
</evidence>
<organism evidence="1">
    <name type="scientific">Brachypodium distachyon</name>
    <name type="common">Purple false brome</name>
    <name type="synonym">Trachynia distachya</name>
    <dbReference type="NCBI Taxonomy" id="15368"/>
    <lineage>
        <taxon>Eukaryota</taxon>
        <taxon>Viridiplantae</taxon>
        <taxon>Streptophyta</taxon>
        <taxon>Embryophyta</taxon>
        <taxon>Tracheophyta</taxon>
        <taxon>Spermatophyta</taxon>
        <taxon>Magnoliopsida</taxon>
        <taxon>Liliopsida</taxon>
        <taxon>Poales</taxon>
        <taxon>Poaceae</taxon>
        <taxon>BOP clade</taxon>
        <taxon>Pooideae</taxon>
        <taxon>Stipodae</taxon>
        <taxon>Brachypodieae</taxon>
        <taxon>Brachypodium</taxon>
    </lineage>
</organism>
<sequence length="109" mass="12327">MSGPKEAGGLGFLDSRIRNVVLLVKWIAKLEGGCEDLSCRLLRAKYFSHGGFFQSSSAQSSQFWKGLHAVKSWFKFGCEYRLGNGASIHFWNDVWLGQAPLDARFHRLF</sequence>
<accession>A0A2K2D0H6</accession>
<evidence type="ECO:0000313" key="2">
    <source>
        <dbReference type="EnsemblPlants" id="PNT67777"/>
    </source>
</evidence>
<reference evidence="1 2" key="1">
    <citation type="journal article" date="2010" name="Nature">
        <title>Genome sequencing and analysis of the model grass Brachypodium distachyon.</title>
        <authorList>
            <consortium name="International Brachypodium Initiative"/>
        </authorList>
    </citation>
    <scope>NUCLEOTIDE SEQUENCE [LARGE SCALE GENOMIC DNA]</scope>
    <source>
        <strain evidence="1 2">Bd21</strain>
    </source>
</reference>
<dbReference type="Proteomes" id="UP000008810">
    <property type="component" value="Chromosome 3"/>
</dbReference>
<dbReference type="OrthoDB" id="689430at2759"/>
<dbReference type="Gramene" id="PNT67777">
    <property type="protein sequence ID" value="PNT67777"/>
    <property type="gene ID" value="BRADI_3g32043v3"/>
</dbReference>
<dbReference type="AlphaFoldDB" id="A0A2K2D0H6"/>
<dbReference type="EMBL" id="CM000882">
    <property type="protein sequence ID" value="PNT67777.1"/>
    <property type="molecule type" value="Genomic_DNA"/>
</dbReference>
<evidence type="ECO:0000313" key="3">
    <source>
        <dbReference type="Proteomes" id="UP000008810"/>
    </source>
</evidence>
<reference evidence="1" key="2">
    <citation type="submission" date="2017-06" db="EMBL/GenBank/DDBJ databases">
        <title>WGS assembly of Brachypodium distachyon.</title>
        <authorList>
            <consortium name="The International Brachypodium Initiative"/>
            <person name="Lucas S."/>
            <person name="Harmon-Smith M."/>
            <person name="Lail K."/>
            <person name="Tice H."/>
            <person name="Grimwood J."/>
            <person name="Bruce D."/>
            <person name="Barry K."/>
            <person name="Shu S."/>
            <person name="Lindquist E."/>
            <person name="Wang M."/>
            <person name="Pitluck S."/>
            <person name="Vogel J.P."/>
            <person name="Garvin D.F."/>
            <person name="Mockler T.C."/>
            <person name="Schmutz J."/>
            <person name="Rokhsar D."/>
            <person name="Bevan M.W."/>
        </authorList>
    </citation>
    <scope>NUCLEOTIDE SEQUENCE</scope>
    <source>
        <strain evidence="1">Bd21</strain>
    </source>
</reference>
<gene>
    <name evidence="1" type="ORF">BRADI_3g32043v3</name>
</gene>
<name>A0A2K2D0H6_BRADI</name>
<keyword evidence="3" id="KW-1185">Reference proteome</keyword>
<dbReference type="InParanoid" id="A0A2K2D0H6"/>
<protein>
    <recommendedName>
        <fullName evidence="4">Reverse transcriptase zinc-binding domain-containing protein</fullName>
    </recommendedName>
</protein>
<proteinExistence type="predicted"/>
<dbReference type="EnsemblPlants" id="PNT67777">
    <property type="protein sequence ID" value="PNT67777"/>
    <property type="gene ID" value="BRADI_3g32043v3"/>
</dbReference>